<evidence type="ECO:0000313" key="4">
    <source>
        <dbReference type="Proteomes" id="UP001055429"/>
    </source>
</evidence>
<feature type="transmembrane region" description="Helical" evidence="2">
    <location>
        <begin position="49"/>
        <end position="71"/>
    </location>
</feature>
<keyword evidence="2" id="KW-1133">Transmembrane helix</keyword>
<protein>
    <submittedName>
        <fullName evidence="3">Uncharacterized protein</fullName>
    </submittedName>
</protein>
<reference evidence="3" key="1">
    <citation type="submission" date="2022-05" db="EMBL/GenBank/DDBJ databases">
        <title>Brevundimonas albigilva TT17 genome sequence.</title>
        <authorList>
            <person name="Lee K."/>
            <person name="Son H."/>
        </authorList>
    </citation>
    <scope>NUCLEOTIDE SEQUENCE</scope>
    <source>
        <strain evidence="3">TT17</strain>
    </source>
</reference>
<keyword evidence="4" id="KW-1185">Reference proteome</keyword>
<name>A0ABY4SM84_9CAUL</name>
<organism evidence="3 4">
    <name type="scientific">Brevundimonas albigilva</name>
    <dbReference type="NCBI Taxonomy" id="1312364"/>
    <lineage>
        <taxon>Bacteria</taxon>
        <taxon>Pseudomonadati</taxon>
        <taxon>Pseudomonadota</taxon>
        <taxon>Alphaproteobacteria</taxon>
        <taxon>Caulobacterales</taxon>
        <taxon>Caulobacteraceae</taxon>
        <taxon>Brevundimonas</taxon>
    </lineage>
</organism>
<proteinExistence type="predicted"/>
<evidence type="ECO:0000256" key="1">
    <source>
        <dbReference type="SAM" id="MobiDB-lite"/>
    </source>
</evidence>
<accession>A0ABY4SM84</accession>
<sequence length="72" mass="7635">MTDAAPKADPAEPQTLNPELRQGRDGDYAEANNGSTPLDTISVKKAGPAVWPVIWAVTTIVLVAVTLFLIFA</sequence>
<evidence type="ECO:0000313" key="3">
    <source>
        <dbReference type="EMBL" id="URI15019.1"/>
    </source>
</evidence>
<dbReference type="Proteomes" id="UP001055429">
    <property type="component" value="Chromosome"/>
</dbReference>
<evidence type="ECO:0000256" key="2">
    <source>
        <dbReference type="SAM" id="Phobius"/>
    </source>
</evidence>
<keyword evidence="2" id="KW-0812">Transmembrane</keyword>
<dbReference type="EMBL" id="CP097649">
    <property type="protein sequence ID" value="URI15019.1"/>
    <property type="molecule type" value="Genomic_DNA"/>
</dbReference>
<feature type="region of interest" description="Disordered" evidence="1">
    <location>
        <begin position="1"/>
        <end position="41"/>
    </location>
</feature>
<gene>
    <name evidence="3" type="ORF">M8231_14635</name>
</gene>
<dbReference type="RefSeq" id="WP_250201805.1">
    <property type="nucleotide sequence ID" value="NZ_CP097649.1"/>
</dbReference>
<keyword evidence="2" id="KW-0472">Membrane</keyword>